<dbReference type="eggNOG" id="KOG2020">
    <property type="taxonomic scope" value="Eukaryota"/>
</dbReference>
<feature type="domain" description="Exportin-5 C-terminal" evidence="2">
    <location>
        <begin position="4"/>
        <end position="130"/>
    </location>
</feature>
<organism>
    <name type="scientific">Branchiostoma floridae</name>
    <name type="common">Florida lancelet</name>
    <name type="synonym">Amphioxus</name>
    <dbReference type="NCBI Taxonomy" id="7739"/>
    <lineage>
        <taxon>Eukaryota</taxon>
        <taxon>Metazoa</taxon>
        <taxon>Chordata</taxon>
        <taxon>Cephalochordata</taxon>
        <taxon>Leptocardii</taxon>
        <taxon>Amphioxiformes</taxon>
        <taxon>Branchiostomatidae</taxon>
        <taxon>Branchiostoma</taxon>
    </lineage>
</organism>
<dbReference type="InterPro" id="IPR011989">
    <property type="entry name" value="ARM-like"/>
</dbReference>
<dbReference type="InParanoid" id="C3Y0J4"/>
<evidence type="ECO:0000256" key="1">
    <source>
        <dbReference type="SAM" id="MobiDB-lite"/>
    </source>
</evidence>
<evidence type="ECO:0000313" key="3">
    <source>
        <dbReference type="EMBL" id="EEN66267.1"/>
    </source>
</evidence>
<feature type="region of interest" description="Disordered" evidence="1">
    <location>
        <begin position="149"/>
        <end position="181"/>
    </location>
</feature>
<accession>C3Y0J4</accession>
<dbReference type="Gene3D" id="1.25.10.10">
    <property type="entry name" value="Leucine-rich Repeat Variant"/>
    <property type="match status" value="1"/>
</dbReference>
<dbReference type="Pfam" id="PF19273">
    <property type="entry name" value="Exportin-5"/>
    <property type="match status" value="1"/>
</dbReference>
<evidence type="ECO:0000259" key="2">
    <source>
        <dbReference type="Pfam" id="PF19273"/>
    </source>
</evidence>
<sequence>MDSGAGEEVTQEVVDDQLTRLLTREYIDLLEPSENAPTFHQQEISALGKCLLQHESVATAVLICLYSALWWNDTTSCHRAGSFAWMMLKQVLERGVQPEMINHLFLCILRGLHQHGQHESCQATLVGLGFQKHVGQQFKKDVNIPNLPPLFKPPKPSKPSLDQSDTNDLGIASLFDPNKEV</sequence>
<name>C3Y0J4_BRAFL</name>
<proteinExistence type="predicted"/>
<dbReference type="InterPro" id="IPR045478">
    <property type="entry name" value="Exportin-5_C"/>
</dbReference>
<gene>
    <name evidence="3" type="ORF">BRAFLDRAFT_92978</name>
</gene>
<dbReference type="AlphaFoldDB" id="C3Y0J4"/>
<dbReference type="EMBL" id="GG666478">
    <property type="protein sequence ID" value="EEN66267.1"/>
    <property type="molecule type" value="Genomic_DNA"/>
</dbReference>
<protein>
    <recommendedName>
        <fullName evidence="2">Exportin-5 C-terminal domain-containing protein</fullName>
    </recommendedName>
</protein>
<dbReference type="STRING" id="7739.C3Y0J4"/>
<reference evidence="3" key="1">
    <citation type="journal article" date="2008" name="Nature">
        <title>The amphioxus genome and the evolution of the chordate karyotype.</title>
        <authorList>
            <consortium name="US DOE Joint Genome Institute (JGI-PGF)"/>
            <person name="Putnam N.H."/>
            <person name="Butts T."/>
            <person name="Ferrier D.E.K."/>
            <person name="Furlong R.F."/>
            <person name="Hellsten U."/>
            <person name="Kawashima T."/>
            <person name="Robinson-Rechavi M."/>
            <person name="Shoguchi E."/>
            <person name="Terry A."/>
            <person name="Yu J.-K."/>
            <person name="Benito-Gutierrez E.L."/>
            <person name="Dubchak I."/>
            <person name="Garcia-Fernandez J."/>
            <person name="Gibson-Brown J.J."/>
            <person name="Grigoriev I.V."/>
            <person name="Horton A.C."/>
            <person name="de Jong P.J."/>
            <person name="Jurka J."/>
            <person name="Kapitonov V.V."/>
            <person name="Kohara Y."/>
            <person name="Kuroki Y."/>
            <person name="Lindquist E."/>
            <person name="Lucas S."/>
            <person name="Osoegawa K."/>
            <person name="Pennacchio L.A."/>
            <person name="Salamov A.A."/>
            <person name="Satou Y."/>
            <person name="Sauka-Spengler T."/>
            <person name="Schmutz J."/>
            <person name="Shin-I T."/>
            <person name="Toyoda A."/>
            <person name="Bronner-Fraser M."/>
            <person name="Fujiyama A."/>
            <person name="Holland L.Z."/>
            <person name="Holland P.W.H."/>
            <person name="Satoh N."/>
            <person name="Rokhsar D.S."/>
        </authorList>
    </citation>
    <scope>NUCLEOTIDE SEQUENCE [LARGE SCALE GENOMIC DNA]</scope>
    <source>
        <strain evidence="3">S238N-H82</strain>
        <tissue evidence="3">Testes</tissue>
    </source>
</reference>